<evidence type="ECO:0000313" key="6">
    <source>
        <dbReference type="EMBL" id="KAK0643034.1"/>
    </source>
</evidence>
<dbReference type="PROSITE" id="PS00678">
    <property type="entry name" value="WD_REPEATS_1"/>
    <property type="match status" value="2"/>
</dbReference>
<dbReference type="Pfam" id="PF00400">
    <property type="entry name" value="WD40"/>
    <property type="match status" value="2"/>
</dbReference>
<accession>A0AA39XZ84</accession>
<dbReference type="Proteomes" id="UP001174936">
    <property type="component" value="Unassembled WGS sequence"/>
</dbReference>
<feature type="repeat" description="WD" evidence="3">
    <location>
        <begin position="553"/>
        <end position="594"/>
    </location>
</feature>
<keyword evidence="7" id="KW-1185">Reference proteome</keyword>
<dbReference type="InterPro" id="IPR019775">
    <property type="entry name" value="WD40_repeat_CS"/>
</dbReference>
<evidence type="ECO:0000256" key="4">
    <source>
        <dbReference type="SAM" id="MobiDB-lite"/>
    </source>
</evidence>
<feature type="repeat" description="WD" evidence="3">
    <location>
        <begin position="595"/>
        <end position="636"/>
    </location>
</feature>
<dbReference type="InterPro" id="IPR056884">
    <property type="entry name" value="NPHP3-like_N"/>
</dbReference>
<dbReference type="EMBL" id="JAULSV010000005">
    <property type="protein sequence ID" value="KAK0643034.1"/>
    <property type="molecule type" value="Genomic_DNA"/>
</dbReference>
<dbReference type="SMART" id="SM00320">
    <property type="entry name" value="WD40"/>
    <property type="match status" value="2"/>
</dbReference>
<evidence type="ECO:0000313" key="7">
    <source>
        <dbReference type="Proteomes" id="UP001174936"/>
    </source>
</evidence>
<proteinExistence type="predicted"/>
<dbReference type="PANTHER" id="PTHR10039">
    <property type="entry name" value="AMELOGENIN"/>
    <property type="match status" value="1"/>
</dbReference>
<evidence type="ECO:0000256" key="3">
    <source>
        <dbReference type="PROSITE-ProRule" id="PRU00221"/>
    </source>
</evidence>
<gene>
    <name evidence="6" type="ORF">B0T16DRAFT_175398</name>
</gene>
<dbReference type="AlphaFoldDB" id="A0AA39XZ84"/>
<dbReference type="SUPFAM" id="SSF50978">
    <property type="entry name" value="WD40 repeat-like"/>
    <property type="match status" value="1"/>
</dbReference>
<dbReference type="InterPro" id="IPR001680">
    <property type="entry name" value="WD40_rpt"/>
</dbReference>
<evidence type="ECO:0000256" key="2">
    <source>
        <dbReference type="ARBA" id="ARBA00022737"/>
    </source>
</evidence>
<dbReference type="InterPro" id="IPR015943">
    <property type="entry name" value="WD40/YVTN_repeat-like_dom_sf"/>
</dbReference>
<evidence type="ECO:0000256" key="1">
    <source>
        <dbReference type="ARBA" id="ARBA00022574"/>
    </source>
</evidence>
<organism evidence="6 7">
    <name type="scientific">Cercophora newfieldiana</name>
    <dbReference type="NCBI Taxonomy" id="92897"/>
    <lineage>
        <taxon>Eukaryota</taxon>
        <taxon>Fungi</taxon>
        <taxon>Dikarya</taxon>
        <taxon>Ascomycota</taxon>
        <taxon>Pezizomycotina</taxon>
        <taxon>Sordariomycetes</taxon>
        <taxon>Sordariomycetidae</taxon>
        <taxon>Sordariales</taxon>
        <taxon>Lasiosphaeriaceae</taxon>
        <taxon>Cercophora</taxon>
    </lineage>
</organism>
<dbReference type="Pfam" id="PF24883">
    <property type="entry name" value="NPHP3_N"/>
    <property type="match status" value="1"/>
</dbReference>
<reference evidence="6" key="1">
    <citation type="submission" date="2023-06" db="EMBL/GenBank/DDBJ databases">
        <title>Genome-scale phylogeny and comparative genomics of the fungal order Sordariales.</title>
        <authorList>
            <consortium name="Lawrence Berkeley National Laboratory"/>
            <person name="Hensen N."/>
            <person name="Bonometti L."/>
            <person name="Westerberg I."/>
            <person name="Brannstrom I.O."/>
            <person name="Guillou S."/>
            <person name="Cros-Aarteil S."/>
            <person name="Calhoun S."/>
            <person name="Haridas S."/>
            <person name="Kuo A."/>
            <person name="Mondo S."/>
            <person name="Pangilinan J."/>
            <person name="Riley R."/>
            <person name="Labutti K."/>
            <person name="Andreopoulos B."/>
            <person name="Lipzen A."/>
            <person name="Chen C."/>
            <person name="Yanf M."/>
            <person name="Daum C."/>
            <person name="Ng V."/>
            <person name="Clum A."/>
            <person name="Steindorff A."/>
            <person name="Ohm R."/>
            <person name="Martin F."/>
            <person name="Silar P."/>
            <person name="Natvig D."/>
            <person name="Lalanne C."/>
            <person name="Gautier V."/>
            <person name="Ament-Velasquez S.L."/>
            <person name="Kruys A."/>
            <person name="Hutchinson M.I."/>
            <person name="Powell A.J."/>
            <person name="Barry K."/>
            <person name="Miller A.N."/>
            <person name="Grigoriev I.V."/>
            <person name="Debuchy R."/>
            <person name="Gladieux P."/>
            <person name="Thoren M.H."/>
            <person name="Johannesson H."/>
        </authorList>
    </citation>
    <scope>NUCLEOTIDE SEQUENCE</scope>
    <source>
        <strain evidence="6">SMH2532-1</strain>
    </source>
</reference>
<evidence type="ECO:0000259" key="5">
    <source>
        <dbReference type="Pfam" id="PF24883"/>
    </source>
</evidence>
<keyword evidence="2" id="KW-0677">Repeat</keyword>
<dbReference type="InterPro" id="IPR036322">
    <property type="entry name" value="WD40_repeat_dom_sf"/>
</dbReference>
<keyword evidence="1 3" id="KW-0853">WD repeat</keyword>
<dbReference type="PROSITE" id="PS50082">
    <property type="entry name" value="WD_REPEATS_2"/>
    <property type="match status" value="2"/>
</dbReference>
<sequence>MLLCGIINELEPKTKLASRDANSMLSYFFCQATVPKLSNAQAVLRGLIYMLVNKQQPSFRSHVRDRFKDTGEPLFSNAEAWPALCNIFLDILRDPSLHRVYLIVDALDECVEGQDKLLKFVLQEAQWPRVKWIISSRNNIAQSRKLDDSQSILSLELQENTKAVSQAVDAYISETTSGIKSLQDNPPLQRYVQQVLRQKAEGTFLWVALVVQELENVGSYEVRQVVDDVPKGLDDLYARMVDQISRLQKQDPEHCRHVLLAATLAYRPLQLLELGVIAGLPDAISGNAKNIQEIINKSGSFLTVRDKTVTFVHQSAKDYLVNKGESTIFPSSLAAGHHVMFQRSLNAMTGRYSGGVLLQRNIYGLGHPGALIHSVQVPNRDPLASIRYSCEFWVDHLCFPNGENPECLRELMNNGIVLEFLRGHLLHWLEALSLMRRLSHGVASIRKLLLVAAQPRKDTAPTLIGLLKDAKKLVLHHSTDTAPSLKRFLKDTEKFVLSHGSIMERAPLQIYGSALVFSPTSSEVRQQFWEERLSFIRSVAGIRARWGAHQQTLEGHSGWVNTVAFSPDGKTVASGSDDHTIRLWDAATGAYQRALGGHSASVSTVAFSPDGKTVASGSDDHTIRLWDAATGAYQRALGGHSASVSAVAASGASRYSSVLDTSTKPPAALFSVDSEWITRDGEEILWLPPDYRAQCVSVYKHLMVLGHGSGELTFLHFSSDQTTAQTETAAGSHTTDRTPHGYPPED</sequence>
<feature type="domain" description="Nephrocystin 3-like N-terminal" evidence="5">
    <location>
        <begin position="2"/>
        <end position="137"/>
    </location>
</feature>
<comment type="caution">
    <text evidence="6">The sequence shown here is derived from an EMBL/GenBank/DDBJ whole genome shotgun (WGS) entry which is preliminary data.</text>
</comment>
<protein>
    <recommendedName>
        <fullName evidence="5">Nephrocystin 3-like N-terminal domain-containing protein</fullName>
    </recommendedName>
</protein>
<dbReference type="Gene3D" id="2.130.10.10">
    <property type="entry name" value="YVTN repeat-like/Quinoprotein amine dehydrogenase"/>
    <property type="match status" value="1"/>
</dbReference>
<feature type="region of interest" description="Disordered" evidence="4">
    <location>
        <begin position="727"/>
        <end position="746"/>
    </location>
</feature>
<dbReference type="PANTHER" id="PTHR10039:SF14">
    <property type="entry name" value="NACHT DOMAIN-CONTAINING PROTEIN"/>
    <property type="match status" value="1"/>
</dbReference>
<name>A0AA39XZ84_9PEZI</name>
<dbReference type="PROSITE" id="PS50294">
    <property type="entry name" value="WD_REPEATS_REGION"/>
    <property type="match status" value="2"/>
</dbReference>